<dbReference type="Proteomes" id="UP000624041">
    <property type="component" value="Unassembled WGS sequence"/>
</dbReference>
<reference evidence="7" key="1">
    <citation type="journal article" date="2014" name="Int. J. Syst. Evol. Microbiol.">
        <title>Complete genome sequence of Corynebacterium casei LMG S-19264T (=DSM 44701T), isolated from a smear-ripened cheese.</title>
        <authorList>
            <consortium name="US DOE Joint Genome Institute (JGI-PGF)"/>
            <person name="Walter F."/>
            <person name="Albersmeier A."/>
            <person name="Kalinowski J."/>
            <person name="Ruckert C."/>
        </authorList>
    </citation>
    <scope>NUCLEOTIDE SEQUENCE</scope>
    <source>
        <strain evidence="7">JCM 17251</strain>
    </source>
</reference>
<evidence type="ECO:0000259" key="6">
    <source>
        <dbReference type="Pfam" id="PF00082"/>
    </source>
</evidence>
<dbReference type="GO" id="GO:0016485">
    <property type="term" value="P:protein processing"/>
    <property type="evidence" value="ECO:0007669"/>
    <property type="project" value="TreeGrafter"/>
</dbReference>
<keyword evidence="8" id="KW-1185">Reference proteome</keyword>
<reference evidence="7" key="2">
    <citation type="submission" date="2020-09" db="EMBL/GenBank/DDBJ databases">
        <authorList>
            <person name="Sun Q."/>
            <person name="Ohkuma M."/>
        </authorList>
    </citation>
    <scope>NUCLEOTIDE SEQUENCE</scope>
    <source>
        <strain evidence="7">JCM 17251</strain>
    </source>
</reference>
<keyword evidence="2" id="KW-0378">Hydrolase</keyword>
<dbReference type="PROSITE" id="PS00138">
    <property type="entry name" value="SUBTILASE_SER"/>
    <property type="match status" value="1"/>
</dbReference>
<accession>A0A918D2R3</accession>
<evidence type="ECO:0000256" key="1">
    <source>
        <dbReference type="ARBA" id="ARBA00022670"/>
    </source>
</evidence>
<dbReference type="InterPro" id="IPR036852">
    <property type="entry name" value="Peptidase_S8/S53_dom_sf"/>
</dbReference>
<dbReference type="AlphaFoldDB" id="A0A918D2R3"/>
<dbReference type="GO" id="GO:0004252">
    <property type="term" value="F:serine-type endopeptidase activity"/>
    <property type="evidence" value="ECO:0007669"/>
    <property type="project" value="InterPro"/>
</dbReference>
<dbReference type="Gene3D" id="3.40.50.200">
    <property type="entry name" value="Peptidase S8/S53 domain"/>
    <property type="match status" value="1"/>
</dbReference>
<dbReference type="RefSeq" id="WP_188858135.1">
    <property type="nucleotide sequence ID" value="NZ_BMOS01000020.1"/>
</dbReference>
<feature type="region of interest" description="Disordered" evidence="5">
    <location>
        <begin position="713"/>
        <end position="740"/>
    </location>
</feature>
<comment type="similarity">
    <text evidence="4">Belongs to the peptidase S8 family.</text>
</comment>
<evidence type="ECO:0000256" key="5">
    <source>
        <dbReference type="SAM" id="MobiDB-lite"/>
    </source>
</evidence>
<dbReference type="PROSITE" id="PS51892">
    <property type="entry name" value="SUBTILASE"/>
    <property type="match status" value="1"/>
</dbReference>
<dbReference type="PANTHER" id="PTHR42884:SF14">
    <property type="entry name" value="NEUROENDOCRINE CONVERTASE 1"/>
    <property type="match status" value="1"/>
</dbReference>
<keyword evidence="3" id="KW-0720">Serine protease</keyword>
<keyword evidence="1" id="KW-0645">Protease</keyword>
<evidence type="ECO:0000313" key="7">
    <source>
        <dbReference type="EMBL" id="GGN61594.1"/>
    </source>
</evidence>
<evidence type="ECO:0000313" key="8">
    <source>
        <dbReference type="Proteomes" id="UP000624041"/>
    </source>
</evidence>
<name>A0A918D2R3_9BACI</name>
<dbReference type="EMBL" id="BMOS01000020">
    <property type="protein sequence ID" value="GGN61594.1"/>
    <property type="molecule type" value="Genomic_DNA"/>
</dbReference>
<proteinExistence type="inferred from homology"/>
<sequence length="765" mass="86034">MKKSQTTLLSIVLIAIILISGAFLLKGKNNDQSKDAYVEEESEEENQDETITYENGDFVYTPTNEEIGYDSEEAVFYYENLLNLYLVSEVSDEQAEELANVVDGHVVGKIQGSVNMLQIQVEEESLKELNQLVDRLKSDELVKYAGSSTPSFVSDLSGNGGQMDSRKVDEVNPDGVNWWAEAINAYSAWYYMDNHKGEFKQVEVAVLESGKLGKKGNDIDDSTIDKSSVNIVKNAEGAKYKRHANLVTKTIAADKNAETIRGVAEPIAEIKFTSMGDISEDEIADNIEASIGSMSEAELICHINDIQDGGDTKVSDVKVINNSWGNPPMSKVKRNKVENGIKRFFQDDAEQDDGYDKYLDAHKNSNDEVSVQLIIALDELLKSEKNGEFLIIQSAGNGYSRTDEEEWDTSLEAKYTGIFTNINKVTYTRASALAVDELEDIEEFLNHIIIVGGAEQTEDKDGYQSPEWASYGDVIDIVAPASELYDDPSKEDEEPVRGTSYAAPMVSGAAALVWSYNPDMEAGDVKELLLDSAEEDVKDNVKIEDSEYKKQSYPMLNMTAFLKEHPHNSSVIETYLNEYPYYNKLIETYRTAIREEWEQSELDKLDLGPLHYEPQPLSSDYGYELRDINGDGLPELVLGVYRDDVRAEICEIYALQDKEPVKVFENAIRTNINIYKDGTIRTDSSVRAGSMIQYMFYELNDDGTKQWKAGYERDTSENPSYHSLTDPEAVPDESITEGDGKRIREKYKDIDIIYHAFTPFVLDEE</sequence>
<dbReference type="SUPFAM" id="SSF52743">
    <property type="entry name" value="Subtilisin-like"/>
    <property type="match status" value="1"/>
</dbReference>
<dbReference type="PANTHER" id="PTHR42884">
    <property type="entry name" value="PROPROTEIN CONVERTASE SUBTILISIN/KEXIN-RELATED"/>
    <property type="match status" value="1"/>
</dbReference>
<comment type="caution">
    <text evidence="7">The sequence shown here is derived from an EMBL/GenBank/DDBJ whole genome shotgun (WGS) entry which is preliminary data.</text>
</comment>
<comment type="caution">
    <text evidence="4">Lacks conserved residue(s) required for the propagation of feature annotation.</text>
</comment>
<protein>
    <recommendedName>
        <fullName evidence="6">Peptidase S8/S53 domain-containing protein</fullName>
    </recommendedName>
</protein>
<feature type="domain" description="Peptidase S8/S53" evidence="6">
    <location>
        <begin position="218"/>
        <end position="537"/>
    </location>
</feature>
<organism evidence="7 8">
    <name type="scientific">Oceanobacillus indicireducens</name>
    <dbReference type="NCBI Taxonomy" id="1004261"/>
    <lineage>
        <taxon>Bacteria</taxon>
        <taxon>Bacillati</taxon>
        <taxon>Bacillota</taxon>
        <taxon>Bacilli</taxon>
        <taxon>Bacillales</taxon>
        <taxon>Bacillaceae</taxon>
        <taxon>Oceanobacillus</taxon>
    </lineage>
</organism>
<dbReference type="GO" id="GO:0016020">
    <property type="term" value="C:membrane"/>
    <property type="evidence" value="ECO:0007669"/>
    <property type="project" value="TreeGrafter"/>
</dbReference>
<dbReference type="InterPro" id="IPR000209">
    <property type="entry name" value="Peptidase_S8/S53_dom"/>
</dbReference>
<dbReference type="Pfam" id="PF00082">
    <property type="entry name" value="Peptidase_S8"/>
    <property type="match status" value="1"/>
</dbReference>
<evidence type="ECO:0000256" key="2">
    <source>
        <dbReference type="ARBA" id="ARBA00022801"/>
    </source>
</evidence>
<evidence type="ECO:0000256" key="4">
    <source>
        <dbReference type="PROSITE-ProRule" id="PRU01240"/>
    </source>
</evidence>
<dbReference type="InterPro" id="IPR023828">
    <property type="entry name" value="Peptidase_S8_Ser-AS"/>
</dbReference>
<evidence type="ECO:0000256" key="3">
    <source>
        <dbReference type="ARBA" id="ARBA00022825"/>
    </source>
</evidence>
<gene>
    <name evidence="7" type="ORF">GCM10007971_26770</name>
</gene>